<evidence type="ECO:0000313" key="2">
    <source>
        <dbReference type="EMBL" id="RMH87595.1"/>
    </source>
</evidence>
<comment type="caution">
    <text evidence="2">The sequence shown here is derived from an EMBL/GenBank/DDBJ whole genome shotgun (WGS) entry which is preliminary data.</text>
</comment>
<proteinExistence type="predicted"/>
<keyword evidence="3" id="KW-1185">Reference proteome</keyword>
<keyword evidence="1" id="KW-0812">Transmembrane</keyword>
<accession>A0A3M2HGP1</accession>
<sequence>MAAKRIGALLLIVLAALFLFGFFSSAARTTWFVATAEVYSATVSGYRTVQRDPERPPLYVALLAYQNNGKDVIASNNESSRGKPYALGEQLTIYASSTTPDRVIIKDLASLVSTPLFSLVMAYLFAWGSGVIYRSNRARAEQQSTSKVDAFYARYGHYLKPTTLLLVLILVPLLALISIFVFLAQNLSPSLRRGRRDADALVKALEDVGFFSLEHLPLPLPAFKKHVRDSQTLHLGNYRVCDSGSGAFSARVLSLAGWFARRGINLNVRKGTQPGELNYGTDGVLRLQGLDGTNDVDSRQVDLALARLFNRLLERQDRPERLYVPFPYGDMTMLSEDIYQVLCHSPSFPRERLPLEVGTQGHRDIQLLAKAQEHPLAWRYHRLFKVDADTLGGLAQIANSAPLLRRLHAAGMRFGKVIGQTDQSTLLTVKAADADENTPPLLLLYALASEAYSCCRDVPDLDRLHFKPSEGLQLPVPNQLAANDRLVFSENGSEIDILELDTHARHCLAEKAACRSYMGMTLDESGRWLLYWYVDEDVDFPNMCLHDLLNRKNIQLDCAPLIDYRFDTLCWQRAPVAFTVRNQLTETHEAWQINVANRGLRPLLENEATEQPA</sequence>
<dbReference type="OrthoDB" id="9941927at2"/>
<dbReference type="Proteomes" id="UP000269774">
    <property type="component" value="Unassembled WGS sequence"/>
</dbReference>
<protein>
    <recommendedName>
        <fullName evidence="4">DUF3592 domain-containing protein</fullName>
    </recommendedName>
</protein>
<feature type="transmembrane region" description="Helical" evidence="1">
    <location>
        <begin position="116"/>
        <end position="133"/>
    </location>
</feature>
<evidence type="ECO:0000313" key="3">
    <source>
        <dbReference type="Proteomes" id="UP000269774"/>
    </source>
</evidence>
<evidence type="ECO:0008006" key="4">
    <source>
        <dbReference type="Google" id="ProtNLM"/>
    </source>
</evidence>
<evidence type="ECO:0000256" key="1">
    <source>
        <dbReference type="SAM" id="Phobius"/>
    </source>
</evidence>
<gene>
    <name evidence="2" type="ORF">EA797_21105</name>
</gene>
<organism evidence="2 3">
    <name type="scientific">Stutzerimonas zhaodongensis</name>
    <dbReference type="NCBI Taxonomy" id="1176257"/>
    <lineage>
        <taxon>Bacteria</taxon>
        <taxon>Pseudomonadati</taxon>
        <taxon>Pseudomonadota</taxon>
        <taxon>Gammaproteobacteria</taxon>
        <taxon>Pseudomonadales</taxon>
        <taxon>Pseudomonadaceae</taxon>
        <taxon>Stutzerimonas</taxon>
    </lineage>
</organism>
<dbReference type="RefSeq" id="WP_122168871.1">
    <property type="nucleotide sequence ID" value="NZ_JAMOIB010000012.1"/>
</dbReference>
<reference evidence="2 3" key="1">
    <citation type="submission" date="2018-10" db="EMBL/GenBank/DDBJ databases">
        <title>Pseudomonas zhaodongensis NEAU-ST5-21(T) genome.</title>
        <authorList>
            <person name="Peng J."/>
            <person name="Liu Z.-P."/>
        </authorList>
    </citation>
    <scope>NUCLEOTIDE SEQUENCE [LARGE SCALE GENOMIC DNA]</scope>
    <source>
        <strain evidence="2 3">NEAU-ST5-21</strain>
    </source>
</reference>
<dbReference type="EMBL" id="RFFM01000010">
    <property type="protein sequence ID" value="RMH87595.1"/>
    <property type="molecule type" value="Genomic_DNA"/>
</dbReference>
<keyword evidence="1" id="KW-0472">Membrane</keyword>
<feature type="transmembrane region" description="Helical" evidence="1">
    <location>
        <begin position="164"/>
        <end position="184"/>
    </location>
</feature>
<name>A0A3M2HGP1_9GAMM</name>
<keyword evidence="1" id="KW-1133">Transmembrane helix</keyword>
<dbReference type="AlphaFoldDB" id="A0A3M2HGP1"/>